<gene>
    <name evidence="3" type="ORF">KDA_52490</name>
</gene>
<sequence length="145" mass="15537">MKRFFQNRSLMCTLGGLLLFGLLLVPATQVFAASSQAQIPATGGFQQSCYSVALSGNSLTADCRPYHGSLVYSTLNIDAHYGNVDGTLTAGGSGFGSSCDDVYLSGTNNGNLNAHCLESNQIWWDYNTVNLNLHVANVNGHLVWQ</sequence>
<comment type="caution">
    <text evidence="3">The sequence shown here is derived from an EMBL/GenBank/DDBJ whole genome shotgun (WGS) entry which is preliminary data.</text>
</comment>
<feature type="signal peptide" evidence="1">
    <location>
        <begin position="1"/>
        <end position="32"/>
    </location>
</feature>
<evidence type="ECO:0000313" key="4">
    <source>
        <dbReference type="Proteomes" id="UP000287171"/>
    </source>
</evidence>
<dbReference type="EMBL" id="BIFT01000002">
    <property type="protein sequence ID" value="GCE29765.1"/>
    <property type="molecule type" value="Genomic_DNA"/>
</dbReference>
<dbReference type="Gene3D" id="2.30.60.10">
    <property type="entry name" value="Cyanovirin-N"/>
    <property type="match status" value="1"/>
</dbReference>
<name>A0A402BEG9_9CHLR</name>
<proteinExistence type="predicted"/>
<dbReference type="SUPFAM" id="SSF51322">
    <property type="entry name" value="Cyanovirin-N"/>
    <property type="match status" value="1"/>
</dbReference>
<accession>A0A402BEG9</accession>
<protein>
    <recommendedName>
        <fullName evidence="2">Cyanovirin-N domain-containing protein</fullName>
    </recommendedName>
</protein>
<dbReference type="InterPro" id="IPR036673">
    <property type="entry name" value="Cyanovirin-N_sf"/>
</dbReference>
<evidence type="ECO:0000256" key="1">
    <source>
        <dbReference type="SAM" id="SignalP"/>
    </source>
</evidence>
<evidence type="ECO:0000259" key="2">
    <source>
        <dbReference type="SMART" id="SM01111"/>
    </source>
</evidence>
<dbReference type="InterPro" id="IPR011058">
    <property type="entry name" value="Cyanovirin-N"/>
</dbReference>
<dbReference type="Pfam" id="PF08881">
    <property type="entry name" value="CVNH"/>
    <property type="match status" value="1"/>
</dbReference>
<keyword evidence="4" id="KW-1185">Reference proteome</keyword>
<keyword evidence="1" id="KW-0732">Signal</keyword>
<evidence type="ECO:0000313" key="3">
    <source>
        <dbReference type="EMBL" id="GCE29765.1"/>
    </source>
</evidence>
<organism evidence="3 4">
    <name type="scientific">Dictyobacter alpinus</name>
    <dbReference type="NCBI Taxonomy" id="2014873"/>
    <lineage>
        <taxon>Bacteria</taxon>
        <taxon>Bacillati</taxon>
        <taxon>Chloroflexota</taxon>
        <taxon>Ktedonobacteria</taxon>
        <taxon>Ktedonobacterales</taxon>
        <taxon>Dictyobacteraceae</taxon>
        <taxon>Dictyobacter</taxon>
    </lineage>
</organism>
<dbReference type="Proteomes" id="UP000287171">
    <property type="component" value="Unassembled WGS sequence"/>
</dbReference>
<feature type="chain" id="PRO_5019413065" description="Cyanovirin-N domain-containing protein" evidence="1">
    <location>
        <begin position="33"/>
        <end position="145"/>
    </location>
</feature>
<dbReference type="SMART" id="SM01111">
    <property type="entry name" value="CVNH"/>
    <property type="match status" value="1"/>
</dbReference>
<reference evidence="4" key="1">
    <citation type="submission" date="2018-12" db="EMBL/GenBank/DDBJ databases">
        <title>Tengunoibacter tsumagoiensis gen. nov., sp. nov., Dictyobacter kobayashii sp. nov., D. alpinus sp. nov., and D. joshuensis sp. nov. and description of Dictyobacteraceae fam. nov. within the order Ktedonobacterales isolated from Tengu-no-mugimeshi.</title>
        <authorList>
            <person name="Wang C.M."/>
            <person name="Zheng Y."/>
            <person name="Sakai Y."/>
            <person name="Toyoda A."/>
            <person name="Minakuchi Y."/>
            <person name="Abe K."/>
            <person name="Yokota A."/>
            <person name="Yabe S."/>
        </authorList>
    </citation>
    <scope>NUCLEOTIDE SEQUENCE [LARGE SCALE GENOMIC DNA]</scope>
    <source>
        <strain evidence="4">Uno16</strain>
    </source>
</reference>
<dbReference type="AlphaFoldDB" id="A0A402BEG9"/>
<feature type="domain" description="Cyanovirin-N" evidence="2">
    <location>
        <begin position="44"/>
        <end position="144"/>
    </location>
</feature>